<dbReference type="EMBL" id="JBHTGR010000016">
    <property type="protein sequence ID" value="MFC7747184.1"/>
    <property type="molecule type" value="Genomic_DNA"/>
</dbReference>
<feature type="transmembrane region" description="Helical" evidence="1">
    <location>
        <begin position="50"/>
        <end position="71"/>
    </location>
</feature>
<dbReference type="Pfam" id="PF19700">
    <property type="entry name" value="DUF6198"/>
    <property type="match status" value="1"/>
</dbReference>
<reference evidence="3" key="1">
    <citation type="journal article" date="2019" name="Int. J. Syst. Evol. Microbiol.">
        <title>The Global Catalogue of Microorganisms (GCM) 10K type strain sequencing project: providing services to taxonomists for standard genome sequencing and annotation.</title>
        <authorList>
            <consortium name="The Broad Institute Genomics Platform"/>
            <consortium name="The Broad Institute Genome Sequencing Center for Infectious Disease"/>
            <person name="Wu L."/>
            <person name="Ma J."/>
        </authorList>
    </citation>
    <scope>NUCLEOTIDE SEQUENCE [LARGE SCALE GENOMIC DNA]</scope>
    <source>
        <strain evidence="3">JCM 30234</strain>
    </source>
</reference>
<comment type="caution">
    <text evidence="2">The sequence shown here is derived from an EMBL/GenBank/DDBJ whole genome shotgun (WGS) entry which is preliminary data.</text>
</comment>
<dbReference type="Proteomes" id="UP001596620">
    <property type="component" value="Unassembled WGS sequence"/>
</dbReference>
<sequence length="209" mass="22734">MRRGLGFRWLFFFTGLLVLGLGVALTIKGKRFGVGSWDVLHVGLFKQLGLSIGLWSIIMGILIVASASIGLRKWPQIGTFANLASVGLFIDFFNWLIPDPHSFVLEFITFILGVMLLAIGCGIYISADLGAGPRDTLMLLLSEKLNWSITFARTLMEIAVAVIGFLLSGPIGVGTVIIAFALGPIIQVSLRYSRKFLHSKIGKESQAAH</sequence>
<gene>
    <name evidence="2" type="ORF">ACFQU8_08030</name>
</gene>
<organism evidence="2 3">
    <name type="scientific">Lentibacillus kimchii</name>
    <dbReference type="NCBI Taxonomy" id="1542911"/>
    <lineage>
        <taxon>Bacteria</taxon>
        <taxon>Bacillati</taxon>
        <taxon>Bacillota</taxon>
        <taxon>Bacilli</taxon>
        <taxon>Bacillales</taxon>
        <taxon>Bacillaceae</taxon>
        <taxon>Lentibacillus</taxon>
    </lineage>
</organism>
<dbReference type="PANTHER" id="PTHR40078">
    <property type="entry name" value="INTEGRAL MEMBRANE PROTEIN-RELATED"/>
    <property type="match status" value="1"/>
</dbReference>
<feature type="transmembrane region" description="Helical" evidence="1">
    <location>
        <begin position="103"/>
        <end position="125"/>
    </location>
</feature>
<proteinExistence type="predicted"/>
<evidence type="ECO:0000256" key="1">
    <source>
        <dbReference type="SAM" id="Phobius"/>
    </source>
</evidence>
<evidence type="ECO:0000313" key="3">
    <source>
        <dbReference type="Proteomes" id="UP001596620"/>
    </source>
</evidence>
<name>A0ABW2UTJ8_9BACI</name>
<dbReference type="PANTHER" id="PTHR40078:SF1">
    <property type="entry name" value="INTEGRAL MEMBRANE PROTEIN"/>
    <property type="match status" value="1"/>
</dbReference>
<keyword evidence="1" id="KW-0812">Transmembrane</keyword>
<keyword evidence="1" id="KW-1133">Transmembrane helix</keyword>
<keyword evidence="1" id="KW-0472">Membrane</keyword>
<dbReference type="RefSeq" id="WP_382358735.1">
    <property type="nucleotide sequence ID" value="NZ_JBHTGR010000016.1"/>
</dbReference>
<feature type="transmembrane region" description="Helical" evidence="1">
    <location>
        <begin position="145"/>
        <end position="165"/>
    </location>
</feature>
<accession>A0ABW2UTJ8</accession>
<keyword evidence="3" id="KW-1185">Reference proteome</keyword>
<protein>
    <submittedName>
        <fullName evidence="2">YitT family protein</fullName>
    </submittedName>
</protein>
<feature type="transmembrane region" description="Helical" evidence="1">
    <location>
        <begin position="78"/>
        <end position="97"/>
    </location>
</feature>
<evidence type="ECO:0000313" key="2">
    <source>
        <dbReference type="EMBL" id="MFC7747184.1"/>
    </source>
</evidence>
<dbReference type="InterPro" id="IPR038750">
    <property type="entry name" value="YczE/YyaS-like"/>
</dbReference>
<feature type="transmembrane region" description="Helical" evidence="1">
    <location>
        <begin position="171"/>
        <end position="190"/>
    </location>
</feature>